<feature type="compositionally biased region" description="Polar residues" evidence="2">
    <location>
        <begin position="938"/>
        <end position="968"/>
    </location>
</feature>
<dbReference type="VEuPathDB" id="FungiDB:BD410DRAFT_788775"/>
<evidence type="ECO:0000313" key="4">
    <source>
        <dbReference type="EMBL" id="TDL22093.1"/>
    </source>
</evidence>
<feature type="compositionally biased region" description="Polar residues" evidence="2">
    <location>
        <begin position="23"/>
        <end position="33"/>
    </location>
</feature>
<feature type="compositionally biased region" description="Polar residues" evidence="2">
    <location>
        <begin position="397"/>
        <end position="420"/>
    </location>
</feature>
<keyword evidence="5" id="KW-1185">Reference proteome</keyword>
<dbReference type="InterPro" id="IPR013083">
    <property type="entry name" value="Znf_RING/FYVE/PHD"/>
</dbReference>
<gene>
    <name evidence="4" type="ORF">BD410DRAFT_788775</name>
</gene>
<proteinExistence type="predicted"/>
<dbReference type="AlphaFoldDB" id="A0A4Y7Q364"/>
<evidence type="ECO:0000259" key="3">
    <source>
        <dbReference type="PROSITE" id="PS50089"/>
    </source>
</evidence>
<dbReference type="Proteomes" id="UP000294933">
    <property type="component" value="Unassembled WGS sequence"/>
</dbReference>
<feature type="compositionally biased region" description="Low complexity" evidence="2">
    <location>
        <begin position="1"/>
        <end position="20"/>
    </location>
</feature>
<protein>
    <recommendedName>
        <fullName evidence="3">RING-type domain-containing protein</fullName>
    </recommendedName>
</protein>
<keyword evidence="1" id="KW-0862">Zinc</keyword>
<feature type="compositionally biased region" description="Low complexity" evidence="2">
    <location>
        <begin position="162"/>
        <end position="197"/>
    </location>
</feature>
<feature type="compositionally biased region" description="Low complexity" evidence="2">
    <location>
        <begin position="972"/>
        <end position="988"/>
    </location>
</feature>
<feature type="region of interest" description="Disordered" evidence="2">
    <location>
        <begin position="558"/>
        <end position="623"/>
    </location>
</feature>
<feature type="region of interest" description="Disordered" evidence="2">
    <location>
        <begin position="1011"/>
        <end position="1045"/>
    </location>
</feature>
<feature type="compositionally biased region" description="Polar residues" evidence="2">
    <location>
        <begin position="858"/>
        <end position="870"/>
    </location>
</feature>
<evidence type="ECO:0000256" key="2">
    <source>
        <dbReference type="SAM" id="MobiDB-lite"/>
    </source>
</evidence>
<feature type="compositionally biased region" description="Low complexity" evidence="2">
    <location>
        <begin position="1017"/>
        <end position="1034"/>
    </location>
</feature>
<accession>A0A4Y7Q364</accession>
<feature type="compositionally biased region" description="Polar residues" evidence="2">
    <location>
        <begin position="762"/>
        <end position="776"/>
    </location>
</feature>
<feature type="region of interest" description="Disordered" evidence="2">
    <location>
        <begin position="1"/>
        <end position="429"/>
    </location>
</feature>
<dbReference type="Gene3D" id="3.30.40.10">
    <property type="entry name" value="Zinc/RING finger domain, C3HC4 (zinc finger)"/>
    <property type="match status" value="1"/>
</dbReference>
<dbReference type="CDD" id="cd16448">
    <property type="entry name" value="RING-H2"/>
    <property type="match status" value="1"/>
</dbReference>
<feature type="compositionally biased region" description="Basic and acidic residues" evidence="2">
    <location>
        <begin position="65"/>
        <end position="89"/>
    </location>
</feature>
<dbReference type="PANTHER" id="PTHR45676">
    <property type="entry name" value="RING-H2 FINGER PROTEIN ATL51-RELATED"/>
    <property type="match status" value="1"/>
</dbReference>
<keyword evidence="1" id="KW-0863">Zinc-finger</keyword>
<feature type="compositionally biased region" description="Polar residues" evidence="2">
    <location>
        <begin position="135"/>
        <end position="150"/>
    </location>
</feature>
<feature type="compositionally biased region" description="Polar residues" evidence="2">
    <location>
        <begin position="567"/>
        <end position="581"/>
    </location>
</feature>
<organism evidence="4 5">
    <name type="scientific">Rickenella mellea</name>
    <dbReference type="NCBI Taxonomy" id="50990"/>
    <lineage>
        <taxon>Eukaryota</taxon>
        <taxon>Fungi</taxon>
        <taxon>Dikarya</taxon>
        <taxon>Basidiomycota</taxon>
        <taxon>Agaricomycotina</taxon>
        <taxon>Agaricomycetes</taxon>
        <taxon>Hymenochaetales</taxon>
        <taxon>Rickenellaceae</taxon>
        <taxon>Rickenella</taxon>
    </lineage>
</organism>
<dbReference type="SMART" id="SM00184">
    <property type="entry name" value="RING"/>
    <property type="match status" value="1"/>
</dbReference>
<dbReference type="OrthoDB" id="8062037at2759"/>
<feature type="compositionally biased region" description="Low complexity" evidence="2">
    <location>
        <begin position="361"/>
        <end position="381"/>
    </location>
</feature>
<feature type="compositionally biased region" description="Low complexity" evidence="2">
    <location>
        <begin position="470"/>
        <end position="499"/>
    </location>
</feature>
<feature type="compositionally biased region" description="Polar residues" evidence="2">
    <location>
        <begin position="235"/>
        <end position="249"/>
    </location>
</feature>
<evidence type="ECO:0000256" key="1">
    <source>
        <dbReference type="PROSITE-ProRule" id="PRU00175"/>
    </source>
</evidence>
<reference evidence="4 5" key="1">
    <citation type="submission" date="2018-06" db="EMBL/GenBank/DDBJ databases">
        <title>A transcriptomic atlas of mushroom development highlights an independent origin of complex multicellularity.</title>
        <authorList>
            <consortium name="DOE Joint Genome Institute"/>
            <person name="Krizsan K."/>
            <person name="Almasi E."/>
            <person name="Merenyi Z."/>
            <person name="Sahu N."/>
            <person name="Viragh M."/>
            <person name="Koszo T."/>
            <person name="Mondo S."/>
            <person name="Kiss B."/>
            <person name="Balint B."/>
            <person name="Kues U."/>
            <person name="Barry K."/>
            <person name="Hegedus J.C."/>
            <person name="Henrissat B."/>
            <person name="Johnson J."/>
            <person name="Lipzen A."/>
            <person name="Ohm R."/>
            <person name="Nagy I."/>
            <person name="Pangilinan J."/>
            <person name="Yan J."/>
            <person name="Xiong Y."/>
            <person name="Grigoriev I.V."/>
            <person name="Hibbett D.S."/>
            <person name="Nagy L.G."/>
        </authorList>
    </citation>
    <scope>NUCLEOTIDE SEQUENCE [LARGE SCALE GENOMIC DNA]</scope>
    <source>
        <strain evidence="4 5">SZMC22713</strain>
    </source>
</reference>
<name>A0A4Y7Q364_9AGAM</name>
<keyword evidence="1" id="KW-0479">Metal-binding</keyword>
<dbReference type="InterPro" id="IPR001841">
    <property type="entry name" value="Znf_RING"/>
</dbReference>
<dbReference type="FunFam" id="3.30.40.10:FF:000728">
    <property type="entry name" value="Unplaced genomic scaffold supercont1.4, whole genome shotgun sequence"/>
    <property type="match status" value="1"/>
</dbReference>
<dbReference type="SUPFAM" id="SSF57850">
    <property type="entry name" value="RING/U-box"/>
    <property type="match status" value="1"/>
</dbReference>
<feature type="domain" description="RING-type" evidence="3">
    <location>
        <begin position="1159"/>
        <end position="1201"/>
    </location>
</feature>
<feature type="compositionally biased region" description="Polar residues" evidence="2">
    <location>
        <begin position="687"/>
        <end position="704"/>
    </location>
</feature>
<feature type="compositionally biased region" description="Low complexity" evidence="2">
    <location>
        <begin position="670"/>
        <end position="680"/>
    </location>
</feature>
<dbReference type="EMBL" id="ML170176">
    <property type="protein sequence ID" value="TDL22093.1"/>
    <property type="molecule type" value="Genomic_DNA"/>
</dbReference>
<dbReference type="STRING" id="50990.A0A4Y7Q364"/>
<dbReference type="PROSITE" id="PS50089">
    <property type="entry name" value="ZF_RING_2"/>
    <property type="match status" value="1"/>
</dbReference>
<feature type="compositionally biased region" description="Gly residues" evidence="2">
    <location>
        <begin position="603"/>
        <end position="621"/>
    </location>
</feature>
<evidence type="ECO:0000313" key="5">
    <source>
        <dbReference type="Proteomes" id="UP000294933"/>
    </source>
</evidence>
<feature type="region of interest" description="Disordered" evidence="2">
    <location>
        <begin position="915"/>
        <end position="990"/>
    </location>
</feature>
<feature type="region of interest" description="Disordered" evidence="2">
    <location>
        <begin position="762"/>
        <end position="896"/>
    </location>
</feature>
<feature type="compositionally biased region" description="Polar residues" evidence="2">
    <location>
        <begin position="286"/>
        <end position="323"/>
    </location>
</feature>
<feature type="compositionally biased region" description="Low complexity" evidence="2">
    <location>
        <begin position="796"/>
        <end position="812"/>
    </location>
</feature>
<dbReference type="Pfam" id="PF13639">
    <property type="entry name" value="zf-RING_2"/>
    <property type="match status" value="1"/>
</dbReference>
<feature type="region of interest" description="Disordered" evidence="2">
    <location>
        <begin position="469"/>
        <end position="500"/>
    </location>
</feature>
<feature type="region of interest" description="Disordered" evidence="2">
    <location>
        <begin position="639"/>
        <end position="710"/>
    </location>
</feature>
<dbReference type="GO" id="GO:0008270">
    <property type="term" value="F:zinc ion binding"/>
    <property type="evidence" value="ECO:0007669"/>
    <property type="project" value="UniProtKB-KW"/>
</dbReference>
<sequence>MGQANSSTNAHTSNNTTHATQGDHPQTSGSATNDDAGPNLHLRPGTGASRRSRTQSVRNSILNLMRHDSDSIQNDPHDERPSGSRSEKKLWRRSRRWSKTPVQSAVETATTVSPILKDDQISQQEQGLQPREQGDASTAPKQETTKQATELSEDAEEPQSTPALPVRSSPSPSPPESDTNSPSELPSSPTTSTTSASLIVPATRTVERPVELATIDLQGTTGNVVDSYDAARPNATPTSPSTVQDNLSPQDGPRPSPQPQEQPHQGTFPPPGTLVVVQGVVHTNDPPRTTAPSATQNASSVNPQNMGSRNSPLNSDSVAASSSGIGGNLFSRHRSRDPTPGQRNSLLSSLLRRGDTSPSNPSGAGSPLGRRSGSSSSLSLPQPNIGDVGVEGDDHSGNPTVTSIPSSNPPNAEHGNAQQDSSRRHGQLSDSSIEVLGTLLSVATAATAASLVTGSADAFFRAPQNASAVSGASSENQSSPSSDSSGNSSAPESSGAAGSITTPNFALPAIARALANANPTAAAAVARREHEREVERERVDAERRRVRTLWEGLRNRLNSRGRNDLNTPNATVNSPILSNEPHTIPPPVGGVTAADGTNDSGSTGSGLGNGPHDGAGPGTGGLVSDALFHEIARAFNLGSRSSEGQHQDEQQIEPPTATPHQQGDGVTVIHNSQSTQSSHSNHPEVTPVQSNSPSESTNNQQNQDTAREPTQDSFERFLIDLQADLRIALLRLDSLSAETTRPEDHAATGGEEQPPATQEVIASTPNGVDEGTSSGSPLVATRDDVLVPPPCDATGSALAPAVASSLPAPTSVDSDAKAEEVEAEIPPVESNHPHSYRSDSVPVHQATETANILPPSEVTDTSSGPQTSSVPEPELNPPGNVEGASNADTNTRGISTIGRGGISWWRMYRFPPVRISPPVPQSTPPNAGSEPSGDRDTTPQTPSVDPQTSDIAPQSTLPVADGQTTTAPELQPTASPSSPPASNAPTATENSGSLVVPVIVVGLQSIGLDGRQLDQPSEVNPTNTEENETSGSRTETPDRLRGRSWQSRAARALGRFSGRRGINNVSTESGNEAQENVGRTFYIYVFGGYYPPNHQIVTGSDNLDSFEALWELAELLGQVKPPTVTRDDIERSGLETFKAHQIQLYEAEGKIASNCVEKCLVCLDDYAADDDLRLMSCKHAFHKQCVDKWLETGRNNCPACRSTGVNIGEPPVTSS</sequence>
<feature type="compositionally biased region" description="Polar residues" evidence="2">
    <location>
        <begin position="100"/>
        <end position="113"/>
    </location>
</feature>
<dbReference type="PANTHER" id="PTHR45676:SF41">
    <property type="entry name" value="RING-H2 FINGER PROTEIN ATL66"/>
    <property type="match status" value="1"/>
</dbReference>